<comment type="caution">
    <text evidence="2">The sequence shown here is derived from an EMBL/GenBank/DDBJ whole genome shotgun (WGS) entry which is preliminary data.</text>
</comment>
<name>A0A4U3L203_9BACT</name>
<dbReference type="RefSeq" id="WP_137261530.1">
    <property type="nucleotide sequence ID" value="NZ_SZQL01000006.1"/>
</dbReference>
<dbReference type="OrthoDB" id="1495718at2"/>
<gene>
    <name evidence="2" type="ORF">FC093_09455</name>
</gene>
<feature type="chain" id="PRO_5020646418" evidence="1">
    <location>
        <begin position="21"/>
        <end position="315"/>
    </location>
</feature>
<dbReference type="Pfam" id="PF11276">
    <property type="entry name" value="DUF3078"/>
    <property type="match status" value="1"/>
</dbReference>
<keyword evidence="1" id="KW-0732">Signal</keyword>
<accession>A0A4U3L203</accession>
<evidence type="ECO:0000313" key="3">
    <source>
        <dbReference type="Proteomes" id="UP000305848"/>
    </source>
</evidence>
<evidence type="ECO:0000256" key="1">
    <source>
        <dbReference type="SAM" id="SignalP"/>
    </source>
</evidence>
<organism evidence="2 3">
    <name type="scientific">Ilyomonas limi</name>
    <dbReference type="NCBI Taxonomy" id="2575867"/>
    <lineage>
        <taxon>Bacteria</taxon>
        <taxon>Pseudomonadati</taxon>
        <taxon>Bacteroidota</taxon>
        <taxon>Chitinophagia</taxon>
        <taxon>Chitinophagales</taxon>
        <taxon>Chitinophagaceae</taxon>
        <taxon>Ilyomonas</taxon>
    </lineage>
</organism>
<keyword evidence="3" id="KW-1185">Reference proteome</keyword>
<sequence length="315" mass="35922">MNKFTLITFLFLAVHQLTIAQDIPVKVLPNEIFRNVKKDANDTSQWKWKRGGVLNANLAQGSLSNWSAGGDNFSLSFNTYVNYSLFYRKGRHSWDNSLDFNLGFVQTTSLGSRKNDDRYDLLSKYGYSIDTSKKWYLSTLFDFRSQLFDGRTYYSKDSSSLASTFLSPAYLVLSVGFDFKPRPTFSFFLSPLTNRTTFVASNKLSNLSSFGVSPGNHAYNEVGAFASINFFTVITKDINYKGRLDLFSNYGYKPLNIDFYMTNAIAFKITKFLAATYNLDMIYDDDVKFPPHGARLQLRSQVGFGFTMPFAQEKH</sequence>
<dbReference type="EMBL" id="SZQL01000006">
    <property type="protein sequence ID" value="TKK68910.1"/>
    <property type="molecule type" value="Genomic_DNA"/>
</dbReference>
<protein>
    <submittedName>
        <fullName evidence="2">DUF3078 domain-containing protein</fullName>
    </submittedName>
</protein>
<evidence type="ECO:0000313" key="2">
    <source>
        <dbReference type="EMBL" id="TKK68910.1"/>
    </source>
</evidence>
<dbReference type="Proteomes" id="UP000305848">
    <property type="component" value="Unassembled WGS sequence"/>
</dbReference>
<dbReference type="InterPro" id="IPR021428">
    <property type="entry name" value="DUF3078"/>
</dbReference>
<reference evidence="2 3" key="1">
    <citation type="submission" date="2019-05" db="EMBL/GenBank/DDBJ databases">
        <title>Panacibacter sp. strain 17mud1-8 Genome sequencing and assembly.</title>
        <authorList>
            <person name="Chhetri G."/>
        </authorList>
    </citation>
    <scope>NUCLEOTIDE SEQUENCE [LARGE SCALE GENOMIC DNA]</scope>
    <source>
        <strain evidence="2 3">17mud1-8</strain>
    </source>
</reference>
<feature type="signal peptide" evidence="1">
    <location>
        <begin position="1"/>
        <end position="20"/>
    </location>
</feature>
<dbReference type="AlphaFoldDB" id="A0A4U3L203"/>
<proteinExistence type="predicted"/>